<dbReference type="CDD" id="cd06848">
    <property type="entry name" value="GCS_H"/>
    <property type="match status" value="1"/>
</dbReference>
<dbReference type="PROSITE" id="PS50968">
    <property type="entry name" value="BIOTINYL_LIPOYL"/>
    <property type="match status" value="1"/>
</dbReference>
<feature type="modified residue" description="N6-lipoyllysine" evidence="3">
    <location>
        <position position="64"/>
    </location>
</feature>
<dbReference type="PROSITE" id="PS00189">
    <property type="entry name" value="LIPOYL"/>
    <property type="match status" value="1"/>
</dbReference>
<dbReference type="SUPFAM" id="SSF51230">
    <property type="entry name" value="Single hybrid motif"/>
    <property type="match status" value="1"/>
</dbReference>
<protein>
    <recommendedName>
        <fullName evidence="3">Glycine cleavage system H protein</fullName>
    </recommendedName>
</protein>
<gene>
    <name evidence="3 5" type="primary">gcvH</name>
    <name evidence="5" type="ORF">N7548_02790</name>
</gene>
<sequence length="125" mass="13686">MEKILKDLLYTPTHEWVKIENNKAKIGITDYAQHSLGSVVFVDLPNVGSTFGQFDPFGAVESVKAASDLLMPITGKVIAVNEALLSQPELLNDDAFANWVIEVEVSDAAEVSKLLSPEAYQKTLH</sequence>
<dbReference type="Pfam" id="PF01597">
    <property type="entry name" value="GCV_H"/>
    <property type="match status" value="1"/>
</dbReference>
<feature type="domain" description="Lipoyl-binding" evidence="4">
    <location>
        <begin position="23"/>
        <end position="104"/>
    </location>
</feature>
<evidence type="ECO:0000256" key="1">
    <source>
        <dbReference type="ARBA" id="ARBA00009249"/>
    </source>
</evidence>
<comment type="function">
    <text evidence="3">The glycine cleavage system catalyzes the degradation of glycine. The H protein shuttles the methylamine group of glycine from the P protein to the T protein.</text>
</comment>
<comment type="cofactor">
    <cofactor evidence="3">
        <name>(R)-lipoate</name>
        <dbReference type="ChEBI" id="CHEBI:83088"/>
    </cofactor>
    <text evidence="3">Binds 1 lipoyl cofactor covalently.</text>
</comment>
<dbReference type="HAMAP" id="MF_00272">
    <property type="entry name" value="GcvH"/>
    <property type="match status" value="1"/>
</dbReference>
<dbReference type="InterPro" id="IPR033753">
    <property type="entry name" value="GCV_H/Fam206"/>
</dbReference>
<dbReference type="Proteomes" id="UP001177160">
    <property type="component" value="Unassembled WGS sequence"/>
</dbReference>
<dbReference type="PANTHER" id="PTHR11715:SF3">
    <property type="entry name" value="GLYCINE CLEAVAGE SYSTEM H PROTEIN-RELATED"/>
    <property type="match status" value="1"/>
</dbReference>
<dbReference type="NCBIfam" id="NF002270">
    <property type="entry name" value="PRK01202.1"/>
    <property type="match status" value="1"/>
</dbReference>
<dbReference type="InterPro" id="IPR011053">
    <property type="entry name" value="Single_hybrid_motif"/>
</dbReference>
<evidence type="ECO:0000256" key="2">
    <source>
        <dbReference type="ARBA" id="ARBA00022823"/>
    </source>
</evidence>
<evidence type="ECO:0000313" key="6">
    <source>
        <dbReference type="Proteomes" id="UP001177160"/>
    </source>
</evidence>
<dbReference type="InterPro" id="IPR017453">
    <property type="entry name" value="GCV_H_sub"/>
</dbReference>
<accession>A0ABT2Y4T6</accession>
<evidence type="ECO:0000259" key="4">
    <source>
        <dbReference type="PROSITE" id="PS50968"/>
    </source>
</evidence>
<reference evidence="5" key="1">
    <citation type="submission" date="2022-09" db="EMBL/GenBank/DDBJ databases">
        <title>Novel Mycoplasma species identified in domestic and wild animals.</title>
        <authorList>
            <person name="Volokhov D.V."/>
            <person name="Furtak V.A."/>
            <person name="Zagorodnyaya T.A."/>
        </authorList>
    </citation>
    <scope>NUCLEOTIDE SEQUENCE</scope>
    <source>
        <strain evidence="5">Oakley</strain>
    </source>
</reference>
<comment type="subunit">
    <text evidence="3">The glycine cleavage system is composed of four proteins: P, T, L and H.</text>
</comment>
<proteinExistence type="inferred from homology"/>
<evidence type="ECO:0000313" key="5">
    <source>
        <dbReference type="EMBL" id="MCV2231746.1"/>
    </source>
</evidence>
<dbReference type="Gene3D" id="2.40.50.100">
    <property type="match status" value="1"/>
</dbReference>
<dbReference type="InterPro" id="IPR002930">
    <property type="entry name" value="GCV_H"/>
</dbReference>
<dbReference type="InterPro" id="IPR003016">
    <property type="entry name" value="2-oxoA_DH_lipoyl-BS"/>
</dbReference>
<dbReference type="PANTHER" id="PTHR11715">
    <property type="entry name" value="GLYCINE CLEAVAGE SYSTEM H PROTEIN"/>
    <property type="match status" value="1"/>
</dbReference>
<keyword evidence="6" id="KW-1185">Reference proteome</keyword>
<dbReference type="RefSeq" id="WP_263607899.1">
    <property type="nucleotide sequence ID" value="NZ_JAOVQM010000002.1"/>
</dbReference>
<keyword evidence="2 3" id="KW-0450">Lipoyl</keyword>
<comment type="caution">
    <text evidence="5">The sequence shown here is derived from an EMBL/GenBank/DDBJ whole genome shotgun (WGS) entry which is preliminary data.</text>
</comment>
<name>A0ABT2Y4T6_9MOLU</name>
<evidence type="ECO:0000256" key="3">
    <source>
        <dbReference type="HAMAP-Rule" id="MF_00272"/>
    </source>
</evidence>
<dbReference type="InterPro" id="IPR000089">
    <property type="entry name" value="Biotin_lipoyl"/>
</dbReference>
<comment type="similarity">
    <text evidence="1 3">Belongs to the GcvH family.</text>
</comment>
<organism evidence="5 6">
    <name type="scientific">Paracholeplasma manati</name>
    <dbReference type="NCBI Taxonomy" id="591373"/>
    <lineage>
        <taxon>Bacteria</taxon>
        <taxon>Bacillati</taxon>
        <taxon>Mycoplasmatota</taxon>
        <taxon>Mollicutes</taxon>
        <taxon>Acholeplasmatales</taxon>
        <taxon>Acholeplasmataceae</taxon>
        <taxon>Paracholeplasma</taxon>
    </lineage>
</organism>
<dbReference type="NCBIfam" id="TIGR00527">
    <property type="entry name" value="gcvH"/>
    <property type="match status" value="1"/>
</dbReference>
<dbReference type="EMBL" id="JAOVQM010000002">
    <property type="protein sequence ID" value="MCV2231746.1"/>
    <property type="molecule type" value="Genomic_DNA"/>
</dbReference>